<dbReference type="PROSITE" id="PS50055">
    <property type="entry name" value="TYR_PHOSPHATASE_PTP"/>
    <property type="match status" value="1"/>
</dbReference>
<dbReference type="GO" id="GO:0005856">
    <property type="term" value="C:cytoskeleton"/>
    <property type="evidence" value="ECO:0007669"/>
    <property type="project" value="UniProtKB-SubCell"/>
</dbReference>
<dbReference type="SUPFAM" id="SSF54236">
    <property type="entry name" value="Ubiquitin-like"/>
    <property type="match status" value="1"/>
</dbReference>
<dbReference type="PRINTS" id="PR00935">
    <property type="entry name" value="BAND41"/>
</dbReference>
<keyword evidence="7" id="KW-0539">Nucleus</keyword>
<feature type="region of interest" description="Disordered" evidence="8">
    <location>
        <begin position="695"/>
        <end position="729"/>
    </location>
</feature>
<dbReference type="InterPro" id="IPR000387">
    <property type="entry name" value="Tyr_Pase_dom"/>
</dbReference>
<dbReference type="InterPro" id="IPR018980">
    <property type="entry name" value="FERM_PH-like_C"/>
</dbReference>
<dbReference type="Gene3D" id="3.90.190.10">
    <property type="entry name" value="Protein tyrosine phosphatase superfamily"/>
    <property type="match status" value="1"/>
</dbReference>
<keyword evidence="15" id="KW-1185">Reference proteome</keyword>
<dbReference type="InterPro" id="IPR029071">
    <property type="entry name" value="Ubiquitin-like_domsf"/>
</dbReference>
<dbReference type="FunCoup" id="A0A6I8P2U4">
    <property type="interactions" value="8"/>
</dbReference>
<evidence type="ECO:0000256" key="6">
    <source>
        <dbReference type="ARBA" id="ARBA00023212"/>
    </source>
</evidence>
<dbReference type="Gene3D" id="3.10.20.90">
    <property type="entry name" value="Phosphatidylinositol 3-kinase Catalytic Subunit, Chain A, domain 1"/>
    <property type="match status" value="1"/>
</dbReference>
<evidence type="ECO:0000313" key="14">
    <source>
        <dbReference type="Ensembl" id="ENSOANP00000047297.1"/>
    </source>
</evidence>
<feature type="compositionally biased region" description="Basic and acidic residues" evidence="8">
    <location>
        <begin position="1632"/>
        <end position="1644"/>
    </location>
</feature>
<name>A0A6I8P2U4_ORNAN</name>
<dbReference type="Bgee" id="ENSOANG00000012096">
    <property type="expression patterns" value="Expressed in testis and 4 other cell types or tissues"/>
</dbReference>
<dbReference type="SUPFAM" id="SSF52799">
    <property type="entry name" value="(Phosphotyrosine protein) phosphatases II"/>
    <property type="match status" value="1"/>
</dbReference>
<keyword evidence="6" id="KW-0206">Cytoskeleton</keyword>
<dbReference type="InterPro" id="IPR019749">
    <property type="entry name" value="Band_41_domain"/>
</dbReference>
<dbReference type="InterPro" id="IPR036034">
    <property type="entry name" value="PDZ_sf"/>
</dbReference>
<evidence type="ECO:0000256" key="7">
    <source>
        <dbReference type="ARBA" id="ARBA00023242"/>
    </source>
</evidence>
<dbReference type="InterPro" id="IPR018979">
    <property type="entry name" value="FERM_N"/>
</dbReference>
<dbReference type="InterPro" id="IPR029021">
    <property type="entry name" value="Prot-tyrosine_phosphatase-like"/>
</dbReference>
<dbReference type="SMART" id="SM00228">
    <property type="entry name" value="PDZ"/>
    <property type="match status" value="4"/>
</dbReference>
<evidence type="ECO:0000259" key="10">
    <source>
        <dbReference type="PROSITE" id="PS50056"/>
    </source>
</evidence>
<keyword evidence="4" id="KW-0963">Cytoplasm</keyword>
<feature type="domain" description="Tyrosine specific protein phosphatases" evidence="10">
    <location>
        <begin position="1960"/>
        <end position="2032"/>
    </location>
</feature>
<evidence type="ECO:0000259" key="9">
    <source>
        <dbReference type="PROSITE" id="PS50055"/>
    </source>
</evidence>
<dbReference type="PRINTS" id="PR00700">
    <property type="entry name" value="PRTYPHPHTASE"/>
</dbReference>
<feature type="region of interest" description="Disordered" evidence="8">
    <location>
        <begin position="1155"/>
        <end position="1231"/>
    </location>
</feature>
<dbReference type="SUPFAM" id="SSF47031">
    <property type="entry name" value="Second domain of FERM"/>
    <property type="match status" value="1"/>
</dbReference>
<dbReference type="SMART" id="SM00750">
    <property type="entry name" value="KIND"/>
    <property type="match status" value="1"/>
</dbReference>
<dbReference type="CDD" id="cd06792">
    <property type="entry name" value="PDZ2-PTPN13_FRMPD2-like"/>
    <property type="match status" value="1"/>
</dbReference>
<dbReference type="SMART" id="SM00295">
    <property type="entry name" value="B41"/>
    <property type="match status" value="1"/>
</dbReference>
<dbReference type="InterPro" id="IPR000299">
    <property type="entry name" value="FERM_domain"/>
</dbReference>
<evidence type="ECO:0000259" key="11">
    <source>
        <dbReference type="PROSITE" id="PS50057"/>
    </source>
</evidence>
<dbReference type="InterPro" id="IPR019748">
    <property type="entry name" value="FERM_central"/>
</dbReference>
<dbReference type="Pfam" id="PF09379">
    <property type="entry name" value="FERM_N"/>
    <property type="match status" value="1"/>
</dbReference>
<comment type="subcellular location">
    <subcellularLocation>
        <location evidence="2">Cytoplasm</location>
        <location evidence="2">Cytoskeleton</location>
    </subcellularLocation>
    <subcellularLocation>
        <location evidence="1">Nucleus</location>
    </subcellularLocation>
</comment>
<dbReference type="InterPro" id="IPR052074">
    <property type="entry name" value="NonRcpt_TyrProt_Phosphatase"/>
</dbReference>
<sequence>MSCSSVTLASVLQVKGAALDEEEIWALLLLATECILENLNKDSFNYVVCPWSALLSARGTVAFQHNVSHLEAAPFKAPETLQEQGKIGQLELSKMHVYSLGMTLYWSVDFQVPPNQPLQISDPLHSILLMMCEDLPHKRFPLESILEACNTHQKEIATTPANICIKRMVRLVQGSILEMEQLIVEESTSIWQNRSSKIRKRLQKQSDPSLLSSQLNLYQVSERNSQTRSEWEPHLSTLEDNKYKRFINRSASTSMNELSMGVQDNWLSSESIFSVSAKSSSSVDPSRRYMFQRKAKFARPEFILLSGEPPVTLPLHGSVVTKKGKSYPSQRDLYVVLLNGQCLEMKCDKKSKTKDVLDAVIAYMNLVEPFYFGLAYVKGNEFFFLDDETKLYKVAPDGWNNQSKKKTSIVNFTLFLRIKFFVSHFNTIQHDFTRHQFYLQLRKDILEERVYCSDEMLWQLGSLALQAEFGNYTAEVQDRNYFWIEDYLPASMIERVTASYAQQQISEMHRLRCPLFVDEAELEFLKMTQQLPEYGVLFYRVFQEKRLLGEMILGICAKGIIVYEIRNSSRIASLRFQWQEAEKIYTHRKKFTVESRFSGKKHTFVTDTAKTCKYLLDLCSAQHKFNAQMGSGHFYRASSEDHKFLETVQSNSALASRQEHLALVRRLSRSENGLLGSKKETTSASLMSKSCDNLSEGTGNGIGKDSDEGSASVEQSEISPSASKKQRNSDYLVIQSAQKPFSAPGTPDIKRENFLSGLEREIICLTLHRDPTHGFGFVITGGENVGKLDLGIFIASVVPDGPADRTGKIKPGGRIIALNNISLEGVTFNMAVKMIQTSPDKVELIISQPRDACDETAHEKTGQRKGSEVSCVDSGMFRLQSSSSSHSKEQEINIDELEMSLSRNLAPDLEPQVSTPSIDGINLKEASLANTYSVELIKEEGTFGISVTGGINTSVKHGGIFVKSIIPGGPAAKDGQIRIGDRLLEVDGVSLRGVTHKEAVESLKSLGQVARLVLERRDHRAEEQCPSADDRKEDECGAVSLATTLFDNPRDCVLVTDDNTFEINLTKNSSGLGFSFLQMGRESSDHLRSDIVRIKKLFPGHPAEENGEMEVGDIILAVNGKMTDGLSYQEVLNLLRGAPPDVTLRLCRPPKGVLPEVDQGFLTPKPSSDKEFIKADSTSPDSGRSLDQDNSERNSFSPDLEENLDTSTASFHETNILKGEVQEPDEERPLSSHLLHPEAIHDEHFWRSDKKTELLTSLEEDMRQNCYSVCDSQDSGSSEFDRNDYEEFDTSCQPVIPSLDPAGEENSTVATPLFYGKRYVSSSKTIHLPTFGMPDPLSESLLSEDSCNSESEWEEREEAADKGTWTTLARSETINYGTTKALSKLHNCLDREDTLQESAAVDGDLKDYDKHIELNEEAETTSFDEAGVYTSFSPSALSAAVSKSDQDLPASLRPEDVPEISLMKDKNGQLGLKLTDRSRSEMQGIFVLEIVPGSPASIEGSLQPMDKIISLCGVGMEGFGLGDALRVYEAAGAIVHLRATRQGKPVIAKGQCRAADWKVQNCNLPAHSSSEEVNGNSVLGQPHKIVIDWIHQASGTVRLTVCRSADLLSSHASQGLNMPSPTGQAANPSGKNPEKDAAAERRLSPQEPLSYPSRSESASTSQWQESGSNLESTKARLSSLRLLLPRNDQAILQQNCRSSLDRHEDHRTFSSTSSVRMDAQETSSEQWLSEEEKRTPRSSFGSTGTLLVSEEELAQMTQIRPTVTGVQLKSRINTLVATIKQKMETQEIHKEFMALEQMKPLDDCHYGKAPENREKNRYQGILPYDETRVPLGEEKGYINGSYIRIAISGEELFYIATQGPLAGTIDDFWQMVWEHQSNVIAMVAKEKEQGIVKCHHYWPDSLTHSLKLRNFHIMLECYQVLKFFIIRLIKMVEKETGKVHLVRHLQFINWLDHSTPQIPEYLVKFVRYMRKVHRTGPIIAHCSAGIGRTGVLLCVDSLLFAIERDLSFNIKNIVTEMRKQRFGMIQTEEQYHFCYKVGLEVLQQILYTNQRSS</sequence>
<dbReference type="PROSITE" id="PS50057">
    <property type="entry name" value="FERM_3"/>
    <property type="match status" value="1"/>
</dbReference>
<organism evidence="14 15">
    <name type="scientific">Ornithorhynchus anatinus</name>
    <name type="common">Duckbill platypus</name>
    <dbReference type="NCBI Taxonomy" id="9258"/>
    <lineage>
        <taxon>Eukaryota</taxon>
        <taxon>Metazoa</taxon>
        <taxon>Chordata</taxon>
        <taxon>Craniata</taxon>
        <taxon>Vertebrata</taxon>
        <taxon>Euteleostomi</taxon>
        <taxon>Mammalia</taxon>
        <taxon>Monotremata</taxon>
        <taxon>Ornithorhynchidae</taxon>
        <taxon>Ornithorhynchus</taxon>
    </lineage>
</organism>
<evidence type="ECO:0000256" key="8">
    <source>
        <dbReference type="SAM" id="MobiDB-lite"/>
    </source>
</evidence>
<dbReference type="CDD" id="cd17196">
    <property type="entry name" value="FERM_F1_FRMPD2"/>
    <property type="match status" value="1"/>
</dbReference>
<evidence type="ECO:0000313" key="15">
    <source>
        <dbReference type="Proteomes" id="UP000002279"/>
    </source>
</evidence>
<feature type="domain" description="Tyrosine-protein phosphatase" evidence="9">
    <location>
        <begin position="1788"/>
        <end position="2041"/>
    </location>
</feature>
<dbReference type="Pfam" id="PF17820">
    <property type="entry name" value="PDZ_6"/>
    <property type="match status" value="1"/>
</dbReference>
<dbReference type="GO" id="GO:0005634">
    <property type="term" value="C:nucleus"/>
    <property type="evidence" value="ECO:0007669"/>
    <property type="project" value="UniProtKB-SubCell"/>
</dbReference>
<dbReference type="SMART" id="SM00194">
    <property type="entry name" value="PTPc"/>
    <property type="match status" value="1"/>
</dbReference>
<dbReference type="InterPro" id="IPR041489">
    <property type="entry name" value="PDZ_6"/>
</dbReference>
<feature type="domain" description="PDZ" evidence="12">
    <location>
        <begin position="1459"/>
        <end position="1543"/>
    </location>
</feature>
<accession>A0A6I8P2U4</accession>
<reference evidence="14" key="2">
    <citation type="submission" date="2025-08" db="UniProtKB">
        <authorList>
            <consortium name="Ensembl"/>
        </authorList>
    </citation>
    <scope>IDENTIFICATION</scope>
    <source>
        <strain evidence="14">Glennie</strain>
    </source>
</reference>
<feature type="domain" description="KIND" evidence="13">
    <location>
        <begin position="6"/>
        <end position="186"/>
    </location>
</feature>
<dbReference type="InParanoid" id="A0A6I8P2U4"/>
<dbReference type="InterPro" id="IPR003595">
    <property type="entry name" value="Tyr_Pase_cat"/>
</dbReference>
<dbReference type="PANTHER" id="PTHR46900">
    <property type="entry name" value="TYROSINE-PROTEIN PHOSPHATASE NON-RECEPTOR TYPE 13"/>
    <property type="match status" value="1"/>
</dbReference>
<feature type="domain" description="PDZ" evidence="12">
    <location>
        <begin position="933"/>
        <end position="1018"/>
    </location>
</feature>
<evidence type="ECO:0000256" key="2">
    <source>
        <dbReference type="ARBA" id="ARBA00004245"/>
    </source>
</evidence>
<evidence type="ECO:0000256" key="3">
    <source>
        <dbReference type="ARBA" id="ARBA00009649"/>
    </source>
</evidence>
<dbReference type="SMART" id="SM00404">
    <property type="entry name" value="PTPc_motif"/>
    <property type="match status" value="1"/>
</dbReference>
<dbReference type="PROSITE" id="PS51377">
    <property type="entry name" value="KIND"/>
    <property type="match status" value="1"/>
</dbReference>
<dbReference type="Pfam" id="PF00373">
    <property type="entry name" value="FERM_M"/>
    <property type="match status" value="1"/>
</dbReference>
<keyword evidence="5" id="KW-0677">Repeat</keyword>
<dbReference type="OMA" id="LAMCEDQ"/>
<evidence type="ECO:0000259" key="12">
    <source>
        <dbReference type="PROSITE" id="PS50106"/>
    </source>
</evidence>
<dbReference type="Gene3D" id="2.30.29.30">
    <property type="entry name" value="Pleckstrin-homology domain (PH domain)/Phosphotyrosine-binding domain (PTB)"/>
    <property type="match status" value="1"/>
</dbReference>
<reference evidence="14" key="3">
    <citation type="submission" date="2025-09" db="UniProtKB">
        <authorList>
            <consortium name="Ensembl"/>
        </authorList>
    </citation>
    <scope>IDENTIFICATION</scope>
    <source>
        <strain evidence="14">Glennie</strain>
    </source>
</reference>
<dbReference type="InterPro" id="IPR011993">
    <property type="entry name" value="PH-like_dom_sf"/>
</dbReference>
<feature type="domain" description="PDZ" evidence="12">
    <location>
        <begin position="1062"/>
        <end position="1150"/>
    </location>
</feature>
<feature type="compositionally biased region" description="Polar residues" evidence="8">
    <location>
        <begin position="1709"/>
        <end position="1727"/>
    </location>
</feature>
<dbReference type="GO" id="GO:0004725">
    <property type="term" value="F:protein tyrosine phosphatase activity"/>
    <property type="evidence" value="ECO:0007669"/>
    <property type="project" value="InterPro"/>
</dbReference>
<dbReference type="PROSITE" id="PS50106">
    <property type="entry name" value="PDZ"/>
    <property type="match status" value="4"/>
</dbReference>
<comment type="similarity">
    <text evidence="3">Belongs to the protein-tyrosine phosphatase family. Non-receptor class subfamily.</text>
</comment>
<dbReference type="Gene3D" id="2.30.42.10">
    <property type="match status" value="4"/>
</dbReference>
<evidence type="ECO:0000256" key="4">
    <source>
        <dbReference type="ARBA" id="ARBA00022490"/>
    </source>
</evidence>
<dbReference type="Ensembl" id="ENSOANT00000056785.1">
    <property type="protein sequence ID" value="ENSOANP00000047297.1"/>
    <property type="gene ID" value="ENSOANG00000012096.2"/>
</dbReference>
<dbReference type="InterPro" id="IPR014352">
    <property type="entry name" value="FERM/acyl-CoA-bd_prot_sf"/>
</dbReference>
<feature type="domain" description="FERM" evidence="11">
    <location>
        <begin position="331"/>
        <end position="630"/>
    </location>
</feature>
<feature type="region of interest" description="Disordered" evidence="8">
    <location>
        <begin position="1696"/>
        <end position="1743"/>
    </location>
</feature>
<feature type="region of interest" description="Disordered" evidence="8">
    <location>
        <begin position="1612"/>
        <end position="1670"/>
    </location>
</feature>
<protein>
    <submittedName>
        <fullName evidence="14">FERM and PDZ domain containing 2</fullName>
    </submittedName>
</protein>
<dbReference type="Pfam" id="PF09380">
    <property type="entry name" value="FERM_C"/>
    <property type="match status" value="1"/>
</dbReference>
<dbReference type="CDD" id="cd06695">
    <property type="entry name" value="PDZ3_PTPN13_FRMPD2-like"/>
    <property type="match status" value="1"/>
</dbReference>
<dbReference type="PANTHER" id="PTHR46900:SF4">
    <property type="entry name" value="FERM AND PDZ DOMAIN CONTAINING 2"/>
    <property type="match status" value="1"/>
</dbReference>
<dbReference type="InterPro" id="IPR011019">
    <property type="entry name" value="KIND_dom"/>
</dbReference>
<feature type="compositionally biased region" description="Polar residues" evidence="8">
    <location>
        <begin position="712"/>
        <end position="723"/>
    </location>
</feature>
<evidence type="ECO:0000256" key="1">
    <source>
        <dbReference type="ARBA" id="ARBA00004123"/>
    </source>
</evidence>
<dbReference type="Gene3D" id="1.10.510.10">
    <property type="entry name" value="Transferase(Phosphotransferase) domain 1"/>
    <property type="match status" value="1"/>
</dbReference>
<dbReference type="GeneTree" id="ENSGT00940000161964"/>
<gene>
    <name evidence="14" type="primary">FRMPD2</name>
</gene>
<feature type="domain" description="PDZ" evidence="12">
    <location>
        <begin position="764"/>
        <end position="850"/>
    </location>
</feature>
<dbReference type="Gene3D" id="1.20.80.10">
    <property type="match status" value="1"/>
</dbReference>
<dbReference type="FunFam" id="2.30.42.10:FF:000084">
    <property type="entry name" value="Tyrosine-protein phosphatase non-receptor type 13"/>
    <property type="match status" value="1"/>
</dbReference>
<dbReference type="Pfam" id="PF00102">
    <property type="entry name" value="Y_phosphatase"/>
    <property type="match status" value="1"/>
</dbReference>
<evidence type="ECO:0000256" key="5">
    <source>
        <dbReference type="ARBA" id="ARBA00022737"/>
    </source>
</evidence>
<evidence type="ECO:0000259" key="13">
    <source>
        <dbReference type="PROSITE" id="PS51377"/>
    </source>
</evidence>
<dbReference type="Pfam" id="PF00595">
    <property type="entry name" value="PDZ"/>
    <property type="match status" value="3"/>
</dbReference>
<proteinExistence type="inferred from homology"/>
<dbReference type="CDD" id="cd14473">
    <property type="entry name" value="FERM_B-lobe"/>
    <property type="match status" value="1"/>
</dbReference>
<reference evidence="14 15" key="1">
    <citation type="journal article" date="2008" name="Nature">
        <title>Genome analysis of the platypus reveals unique signatures of evolution.</title>
        <authorList>
            <person name="Warren W.C."/>
            <person name="Hillier L.W."/>
            <person name="Marshall Graves J.A."/>
            <person name="Birney E."/>
            <person name="Ponting C.P."/>
            <person name="Grutzner F."/>
            <person name="Belov K."/>
            <person name="Miller W."/>
            <person name="Clarke L."/>
            <person name="Chinwalla A.T."/>
            <person name="Yang S.P."/>
            <person name="Heger A."/>
            <person name="Locke D.P."/>
            <person name="Miethke P."/>
            <person name="Waters P.D."/>
            <person name="Veyrunes F."/>
            <person name="Fulton L."/>
            <person name="Fulton B."/>
            <person name="Graves T."/>
            <person name="Wallis J."/>
            <person name="Puente X.S."/>
            <person name="Lopez-Otin C."/>
            <person name="Ordonez G.R."/>
            <person name="Eichler E.E."/>
            <person name="Chen L."/>
            <person name="Cheng Z."/>
            <person name="Deakin J.E."/>
            <person name="Alsop A."/>
            <person name="Thompson K."/>
            <person name="Kirby P."/>
            <person name="Papenfuss A.T."/>
            <person name="Wakefield M.J."/>
            <person name="Olender T."/>
            <person name="Lancet D."/>
            <person name="Huttley G.A."/>
            <person name="Smit A.F."/>
            <person name="Pask A."/>
            <person name="Temple-Smith P."/>
            <person name="Batzer M.A."/>
            <person name="Walker J.A."/>
            <person name="Konkel M.K."/>
            <person name="Harris R.S."/>
            <person name="Whittington C.M."/>
            <person name="Wong E.S."/>
            <person name="Gemmell N.J."/>
            <person name="Buschiazzo E."/>
            <person name="Vargas Jentzsch I.M."/>
            <person name="Merkel A."/>
            <person name="Schmitz J."/>
            <person name="Zemann A."/>
            <person name="Churakov G."/>
            <person name="Kriegs J.O."/>
            <person name="Brosius J."/>
            <person name="Murchison E.P."/>
            <person name="Sachidanandam R."/>
            <person name="Smith C."/>
            <person name="Hannon G.J."/>
            <person name="Tsend-Ayush E."/>
            <person name="McMillan D."/>
            <person name="Attenborough R."/>
            <person name="Rens W."/>
            <person name="Ferguson-Smith M."/>
            <person name="Lefevre C.M."/>
            <person name="Sharp J.A."/>
            <person name="Nicholas K.R."/>
            <person name="Ray D.A."/>
            <person name="Kube M."/>
            <person name="Reinhardt R."/>
            <person name="Pringle T.H."/>
            <person name="Taylor J."/>
            <person name="Jones R.C."/>
            <person name="Nixon B."/>
            <person name="Dacheux J.L."/>
            <person name="Niwa H."/>
            <person name="Sekita Y."/>
            <person name="Huang X."/>
            <person name="Stark A."/>
            <person name="Kheradpour P."/>
            <person name="Kellis M."/>
            <person name="Flicek P."/>
            <person name="Chen Y."/>
            <person name="Webber C."/>
            <person name="Hardison R."/>
            <person name="Nelson J."/>
            <person name="Hallsworth-Pepin K."/>
            <person name="Delehaunty K."/>
            <person name="Markovic C."/>
            <person name="Minx P."/>
            <person name="Feng Y."/>
            <person name="Kremitzki C."/>
            <person name="Mitreva M."/>
            <person name="Glasscock J."/>
            <person name="Wylie T."/>
            <person name="Wohldmann P."/>
            <person name="Thiru P."/>
            <person name="Nhan M.N."/>
            <person name="Pohl C.S."/>
            <person name="Smith S.M."/>
            <person name="Hou S."/>
            <person name="Nefedov M."/>
            <person name="de Jong P.J."/>
            <person name="Renfree M.B."/>
            <person name="Mardis E.R."/>
            <person name="Wilson R.K."/>
        </authorList>
    </citation>
    <scope>NUCLEOTIDE SEQUENCE [LARGE SCALE GENOMIC DNA]</scope>
    <source>
        <strain evidence="14 15">Glennie</strain>
    </source>
</reference>
<feature type="compositionally biased region" description="Polar residues" evidence="8">
    <location>
        <begin position="1612"/>
        <end position="1630"/>
    </location>
</feature>
<dbReference type="InterPro" id="IPR035963">
    <property type="entry name" value="FERM_2"/>
</dbReference>
<feature type="compositionally biased region" description="Basic and acidic residues" evidence="8">
    <location>
        <begin position="1699"/>
        <end position="1708"/>
    </location>
</feature>
<feature type="compositionally biased region" description="Polar residues" evidence="8">
    <location>
        <begin position="1652"/>
        <end position="1670"/>
    </location>
</feature>
<dbReference type="Proteomes" id="UP000002279">
    <property type="component" value="Chromosome 3"/>
</dbReference>
<dbReference type="SMART" id="SM01196">
    <property type="entry name" value="FERM_C"/>
    <property type="match status" value="1"/>
</dbReference>
<dbReference type="InterPro" id="IPR001478">
    <property type="entry name" value="PDZ"/>
</dbReference>
<dbReference type="PROSITE" id="PS50056">
    <property type="entry name" value="TYR_PHOSPHATASE_2"/>
    <property type="match status" value="1"/>
</dbReference>
<dbReference type="SUPFAM" id="SSF50156">
    <property type="entry name" value="PDZ domain-like"/>
    <property type="match status" value="4"/>
</dbReference>
<dbReference type="SUPFAM" id="SSF50729">
    <property type="entry name" value="PH domain-like"/>
    <property type="match status" value="1"/>
</dbReference>
<dbReference type="InterPro" id="IPR000242">
    <property type="entry name" value="PTP_cat"/>
</dbReference>